<proteinExistence type="inferred from homology"/>
<reference evidence="9" key="1">
    <citation type="journal article" date="2015" name="Nat. Commun.">
        <title>The Lingula genome provides insights into brachiopod evolution and the origin of phosphate biomineralization.</title>
        <authorList>
            <person name="Luo Y.J."/>
            <person name="Takeuchi T."/>
            <person name="Koyanagi R."/>
            <person name="Yamada L."/>
            <person name="Kanda M."/>
            <person name="Khalturina M."/>
            <person name="Fujie M."/>
            <person name="Yamasaki S.I."/>
            <person name="Endo K."/>
            <person name="Satoh N."/>
        </authorList>
    </citation>
    <scope>NUCLEOTIDE SEQUENCE</scope>
</reference>
<keyword evidence="4" id="KW-0653">Protein transport</keyword>
<keyword evidence="8" id="KW-1185">Reference proteome</keyword>
<keyword evidence="5 7" id="KW-1133">Transmembrane helix</keyword>
<feature type="transmembrane region" description="Helical" evidence="7">
    <location>
        <begin position="119"/>
        <end position="139"/>
    </location>
</feature>
<keyword evidence="6 7" id="KW-0472">Membrane</keyword>
<comment type="similarity">
    <text evidence="2">Belongs to the major facilitator superfamily. Proton-dependent oligopeptide transporter (POT/PTR) (TC 2.A.17) family.</text>
</comment>
<dbReference type="Pfam" id="PF00854">
    <property type="entry name" value="PTR2"/>
    <property type="match status" value="1"/>
</dbReference>
<dbReference type="AlphaFoldDB" id="A0A1S3JQS4"/>
<evidence type="ECO:0000313" key="8">
    <source>
        <dbReference type="Proteomes" id="UP000085678"/>
    </source>
</evidence>
<dbReference type="InParanoid" id="A0A1S3JQS4"/>
<feature type="transmembrane region" description="Helical" evidence="7">
    <location>
        <begin position="87"/>
        <end position="107"/>
    </location>
</feature>
<gene>
    <name evidence="9" type="primary">LOC106175309</name>
</gene>
<dbReference type="OrthoDB" id="8904098at2759"/>
<dbReference type="KEGG" id="lak:106175309"/>
<evidence type="ECO:0000256" key="4">
    <source>
        <dbReference type="ARBA" id="ARBA00022856"/>
    </source>
</evidence>
<evidence type="ECO:0000313" key="9">
    <source>
        <dbReference type="RefSeq" id="XP_013412707.1"/>
    </source>
</evidence>
<feature type="transmembrane region" description="Helical" evidence="7">
    <location>
        <begin position="424"/>
        <end position="445"/>
    </location>
</feature>
<evidence type="ECO:0000256" key="1">
    <source>
        <dbReference type="ARBA" id="ARBA00004141"/>
    </source>
</evidence>
<dbReference type="InterPro" id="IPR000109">
    <property type="entry name" value="POT_fam"/>
</dbReference>
<protein>
    <submittedName>
        <fullName evidence="9">Protein NRT1/ PTR FAMILY 8.1</fullName>
    </submittedName>
</protein>
<dbReference type="RefSeq" id="XP_013412707.1">
    <property type="nucleotide sequence ID" value="XM_013557253.1"/>
</dbReference>
<organism evidence="8 9">
    <name type="scientific">Lingula anatina</name>
    <name type="common">Brachiopod</name>
    <name type="synonym">Lingula unguis</name>
    <dbReference type="NCBI Taxonomy" id="7574"/>
    <lineage>
        <taxon>Eukaryota</taxon>
        <taxon>Metazoa</taxon>
        <taxon>Spiralia</taxon>
        <taxon>Lophotrochozoa</taxon>
        <taxon>Brachiopoda</taxon>
        <taxon>Linguliformea</taxon>
        <taxon>Lingulata</taxon>
        <taxon>Lingulida</taxon>
        <taxon>Linguloidea</taxon>
        <taxon>Lingulidae</taxon>
        <taxon>Lingula</taxon>
    </lineage>
</organism>
<dbReference type="GO" id="GO:0016020">
    <property type="term" value="C:membrane"/>
    <property type="evidence" value="ECO:0007669"/>
    <property type="project" value="UniProtKB-SubCell"/>
</dbReference>
<dbReference type="PANTHER" id="PTHR11654">
    <property type="entry name" value="OLIGOPEPTIDE TRANSPORTER-RELATED"/>
    <property type="match status" value="1"/>
</dbReference>
<dbReference type="GeneID" id="106175309"/>
<dbReference type="Gene3D" id="1.20.1250.20">
    <property type="entry name" value="MFS general substrate transporter like domains"/>
    <property type="match status" value="1"/>
</dbReference>
<feature type="transmembrane region" description="Helical" evidence="7">
    <location>
        <begin position="53"/>
        <end position="75"/>
    </location>
</feature>
<sequence length="544" mass="60522">MDEIHFSAKSDTSSKGISYIQSIDYTDTVSQVKTIDEETDCTERRIYSSFSKAAVLILLAHACERSAYFTIVNYMNELWLVTFNSTTASAVVVHMAFVGASACLGIFGGTMADTFLRPIPTLTIGYILFSLGLIFLEFAEHIEHSISTAKHLAVAGLSTAALGQGCLGAVLPVVGAEQLPDEKHRRRFIHWFYLWRNVGAIIADTSSAILEGIPSLPLHYKFLISPLSGVLSLILFFVALWVRERTPYEKQRTFRSSGTTLHETLTVTLNFFKKGRREAKGRFSKRLGKKEPDVKEQHKRNRVRDLLRILLVNSAVVGFGFLYTPIMTIYSLQATGLNSTVNGHLFPSPSTQIILFNEVVIVLVIPFTIYYLYPRISSRNQRLYISRTSVGVVLAIISGLVAIALEMGLKMNCAQNQGFSTISIFAQGPQYGLIALAEMFTALTVKEFSYMEAPDGLKCFSMGLNQTALGLSFLISLGIESLVKTYTDWYDFDLKDMCLASDPSHLEYFLAILVVMSLVFSVVFPLVTRIPKTIDEEGENLESN</sequence>
<feature type="transmembrane region" description="Helical" evidence="7">
    <location>
        <begin position="222"/>
        <end position="242"/>
    </location>
</feature>
<feature type="transmembrane region" description="Helical" evidence="7">
    <location>
        <begin position="151"/>
        <end position="176"/>
    </location>
</feature>
<dbReference type="GO" id="GO:0015833">
    <property type="term" value="P:peptide transport"/>
    <property type="evidence" value="ECO:0007669"/>
    <property type="project" value="UniProtKB-KW"/>
</dbReference>
<evidence type="ECO:0000256" key="5">
    <source>
        <dbReference type="ARBA" id="ARBA00022989"/>
    </source>
</evidence>
<feature type="transmembrane region" description="Helical" evidence="7">
    <location>
        <begin position="466"/>
        <end position="486"/>
    </location>
</feature>
<reference evidence="9" key="2">
    <citation type="submission" date="2025-08" db="UniProtKB">
        <authorList>
            <consortium name="RefSeq"/>
        </authorList>
    </citation>
    <scope>IDENTIFICATION</scope>
</reference>
<name>A0A1S3JQS4_LINAN</name>
<dbReference type="Proteomes" id="UP000085678">
    <property type="component" value="Unplaced"/>
</dbReference>
<dbReference type="GO" id="GO:0022857">
    <property type="term" value="F:transmembrane transporter activity"/>
    <property type="evidence" value="ECO:0007669"/>
    <property type="project" value="InterPro"/>
</dbReference>
<evidence type="ECO:0000256" key="2">
    <source>
        <dbReference type="ARBA" id="ARBA00005982"/>
    </source>
</evidence>
<keyword evidence="3 7" id="KW-0812">Transmembrane</keyword>
<evidence type="ECO:0000256" key="3">
    <source>
        <dbReference type="ARBA" id="ARBA00022692"/>
    </source>
</evidence>
<keyword evidence="4" id="KW-0571">Peptide transport</keyword>
<evidence type="ECO:0000256" key="7">
    <source>
        <dbReference type="SAM" id="Phobius"/>
    </source>
</evidence>
<evidence type="ECO:0000256" key="6">
    <source>
        <dbReference type="ARBA" id="ARBA00023136"/>
    </source>
</evidence>
<feature type="transmembrane region" description="Helical" evidence="7">
    <location>
        <begin position="384"/>
        <end position="404"/>
    </location>
</feature>
<comment type="subcellular location">
    <subcellularLocation>
        <location evidence="1">Membrane</location>
        <topology evidence="1">Multi-pass membrane protein</topology>
    </subcellularLocation>
</comment>
<accession>A0A1S3JQS4</accession>
<feature type="transmembrane region" description="Helical" evidence="7">
    <location>
        <begin position="506"/>
        <end position="527"/>
    </location>
</feature>
<keyword evidence="4" id="KW-0813">Transport</keyword>
<feature type="transmembrane region" description="Helical" evidence="7">
    <location>
        <begin position="352"/>
        <end position="372"/>
    </location>
</feature>
<feature type="transmembrane region" description="Helical" evidence="7">
    <location>
        <begin position="188"/>
        <end position="210"/>
    </location>
</feature>
<dbReference type="InterPro" id="IPR036259">
    <property type="entry name" value="MFS_trans_sf"/>
</dbReference>
<dbReference type="SUPFAM" id="SSF103473">
    <property type="entry name" value="MFS general substrate transporter"/>
    <property type="match status" value="1"/>
</dbReference>
<feature type="transmembrane region" description="Helical" evidence="7">
    <location>
        <begin position="309"/>
        <end position="332"/>
    </location>
</feature>